<reference evidence="1 2" key="1">
    <citation type="submission" date="2019-08" db="EMBL/GenBank/DDBJ databases">
        <title>Formosa sediminis sp. nov., isolated from marine sediment.</title>
        <authorList>
            <person name="Cao W.R."/>
        </authorList>
    </citation>
    <scope>NUCLEOTIDE SEQUENCE [LARGE SCALE GENOMIC DNA]</scope>
    <source>
        <strain evidence="1 2">1494</strain>
    </source>
</reference>
<dbReference type="InterPro" id="IPR036196">
    <property type="entry name" value="Ptyr_pPase_sf"/>
</dbReference>
<protein>
    <submittedName>
        <fullName evidence="1">Phosphotyrosine protein phosphatase</fullName>
    </submittedName>
</protein>
<dbReference type="PIRSF" id="PIRSF029416">
    <property type="entry name" value="UCP029416_PTP"/>
    <property type="match status" value="1"/>
</dbReference>
<keyword evidence="2" id="KW-1185">Reference proteome</keyword>
<dbReference type="RefSeq" id="WP_148454834.1">
    <property type="nucleotide sequence ID" value="NZ_VSFC01000033.1"/>
</dbReference>
<gene>
    <name evidence="1" type="ORF">FVF61_07210</name>
</gene>
<evidence type="ECO:0000313" key="2">
    <source>
        <dbReference type="Proteomes" id="UP000324550"/>
    </source>
</evidence>
<organism evidence="1 2">
    <name type="scientific">Formosa maritima</name>
    <dbReference type="NCBI Taxonomy" id="2592046"/>
    <lineage>
        <taxon>Bacteria</taxon>
        <taxon>Pseudomonadati</taxon>
        <taxon>Bacteroidota</taxon>
        <taxon>Flavobacteriia</taxon>
        <taxon>Flavobacteriales</taxon>
        <taxon>Flavobacteriaceae</taxon>
        <taxon>Formosa</taxon>
    </lineage>
</organism>
<dbReference type="InterPro" id="IPR016919">
    <property type="entry name" value="UCP029416_PTP"/>
</dbReference>
<accession>A0A5D0G9S5</accession>
<dbReference type="OrthoDB" id="7210484at2"/>
<comment type="caution">
    <text evidence="1">The sequence shown here is derived from an EMBL/GenBank/DDBJ whole genome shotgun (WGS) entry which is preliminary data.</text>
</comment>
<name>A0A5D0G9S5_9FLAO</name>
<dbReference type="Proteomes" id="UP000324550">
    <property type="component" value="Unassembled WGS sequence"/>
</dbReference>
<sequence length="108" mass="12550">MKILFVCSANKLRSKTAEDYFALKYSDHEFLSAGTNLKICRKEGTTELTEELLEWAEIVYVMEQGHLEQIQKHTSSRYYSKIKVLGIPDVYKYYDSDLIGLLEEKVGF</sequence>
<dbReference type="SUPFAM" id="SSF52788">
    <property type="entry name" value="Phosphotyrosine protein phosphatases I"/>
    <property type="match status" value="1"/>
</dbReference>
<dbReference type="Gene3D" id="3.40.50.2300">
    <property type="match status" value="1"/>
</dbReference>
<evidence type="ECO:0000313" key="1">
    <source>
        <dbReference type="EMBL" id="TYA55696.1"/>
    </source>
</evidence>
<proteinExistence type="predicted"/>
<dbReference type="AlphaFoldDB" id="A0A5D0G9S5"/>
<dbReference type="EMBL" id="VSFC01000033">
    <property type="protein sequence ID" value="TYA55696.1"/>
    <property type="molecule type" value="Genomic_DNA"/>
</dbReference>